<dbReference type="RefSeq" id="WP_011571967.1">
    <property type="nucleotide sequence ID" value="NC_008212.1"/>
</dbReference>
<organism evidence="2 3">
    <name type="scientific">Haloquadratum walsbyi (strain DSM 16790 / HBSQ001)</name>
    <dbReference type="NCBI Taxonomy" id="362976"/>
    <lineage>
        <taxon>Archaea</taxon>
        <taxon>Methanobacteriati</taxon>
        <taxon>Methanobacteriota</taxon>
        <taxon>Stenosarchaea group</taxon>
        <taxon>Halobacteria</taxon>
        <taxon>Halobacteriales</taxon>
        <taxon>Haloferacaceae</taxon>
        <taxon>Haloquadratum</taxon>
    </lineage>
</organism>
<accession>Q18GP4</accession>
<reference evidence="2 3" key="1">
    <citation type="journal article" date="2006" name="BMC Genomics">
        <title>The genome of the square archaeon Haloquadratum walsbyi: life at the limits of water activity.</title>
        <authorList>
            <person name="Bolhuis H.H."/>
            <person name="Palm P.P."/>
            <person name="Wende A.W."/>
            <person name="Falb M.M."/>
            <person name="Rampp M.M."/>
            <person name="Rodriguez-Valera F.F."/>
            <person name="Pfeiffer F.F."/>
            <person name="Oesterhelt D.D."/>
        </authorList>
    </citation>
    <scope>NUCLEOTIDE SEQUENCE [LARGE SCALE GENOMIC DNA]</scope>
    <source>
        <strain evidence="3">DSM 16790 / HBSQ001</strain>
    </source>
</reference>
<dbReference type="KEGG" id="hwa:HQ_2745A"/>
<evidence type="ECO:0000313" key="2">
    <source>
        <dbReference type="EMBL" id="CAJ52853.1"/>
    </source>
</evidence>
<dbReference type="GeneID" id="4193103"/>
<dbReference type="InterPro" id="IPR055947">
    <property type="entry name" value="DUF7525"/>
</dbReference>
<dbReference type="Pfam" id="PF24369">
    <property type="entry name" value="DUF7525"/>
    <property type="match status" value="1"/>
</dbReference>
<dbReference type="EMBL" id="AM180088">
    <property type="protein sequence ID" value="CAJ52853.1"/>
    <property type="molecule type" value="Genomic_DNA"/>
</dbReference>
<keyword evidence="1" id="KW-1133">Transmembrane helix</keyword>
<dbReference type="eggNOG" id="arCOG10972">
    <property type="taxonomic scope" value="Archaea"/>
</dbReference>
<evidence type="ECO:0000313" key="3">
    <source>
        <dbReference type="Proteomes" id="UP000001975"/>
    </source>
</evidence>
<dbReference type="STRING" id="362976.HQ_2745A"/>
<feature type="transmembrane region" description="Helical" evidence="1">
    <location>
        <begin position="12"/>
        <end position="34"/>
    </location>
</feature>
<sequence length="63" mass="6221">MGTATTVSDKGFGLTILFSLLTLIGVVGMLAAGFTGDQLLAAGGFALAVIAASFAVSANHIYS</sequence>
<dbReference type="AlphaFoldDB" id="Q18GP4"/>
<keyword evidence="1" id="KW-0812">Transmembrane</keyword>
<dbReference type="HOGENOM" id="CLU_207582_0_0_2"/>
<gene>
    <name evidence="2" type="ordered locus">HQ_2745A</name>
</gene>
<protein>
    <submittedName>
        <fullName evidence="2">Uncharacterized protein</fullName>
    </submittedName>
</protein>
<proteinExistence type="predicted"/>
<keyword evidence="1" id="KW-0472">Membrane</keyword>
<evidence type="ECO:0000256" key="1">
    <source>
        <dbReference type="SAM" id="Phobius"/>
    </source>
</evidence>
<feature type="transmembrane region" description="Helical" evidence="1">
    <location>
        <begin position="40"/>
        <end position="62"/>
    </location>
</feature>
<keyword evidence="3" id="KW-1185">Reference proteome</keyword>
<name>Q18GP4_HALWD</name>
<dbReference type="Proteomes" id="UP000001975">
    <property type="component" value="Chromosome"/>
</dbReference>